<dbReference type="RefSeq" id="WP_103934086.1">
    <property type="nucleotide sequence ID" value="NZ_FNVA01000005.1"/>
</dbReference>
<dbReference type="InterPro" id="IPR036049">
    <property type="entry name" value="Ribosomal_uL29_sf"/>
</dbReference>
<dbReference type="AlphaFoldDB" id="A0A1H6AM09"/>
<dbReference type="Proteomes" id="UP000236728">
    <property type="component" value="Unassembled WGS sequence"/>
</dbReference>
<reference evidence="7 8" key="1">
    <citation type="submission" date="2016-10" db="EMBL/GenBank/DDBJ databases">
        <authorList>
            <person name="de Groot N.N."/>
        </authorList>
    </citation>
    <scope>NUCLEOTIDE SEQUENCE [LARGE SCALE GENOMIC DNA]</scope>
    <source>
        <strain evidence="7 8">DSM 22489</strain>
    </source>
</reference>
<dbReference type="GO" id="GO:0006412">
    <property type="term" value="P:translation"/>
    <property type="evidence" value="ECO:0007669"/>
    <property type="project" value="UniProtKB-UniRule"/>
</dbReference>
<dbReference type="GO" id="GO:0003735">
    <property type="term" value="F:structural constituent of ribosome"/>
    <property type="evidence" value="ECO:0007669"/>
    <property type="project" value="InterPro"/>
</dbReference>
<keyword evidence="2 5" id="KW-0689">Ribosomal protein</keyword>
<evidence type="ECO:0000256" key="4">
    <source>
        <dbReference type="ARBA" id="ARBA00035204"/>
    </source>
</evidence>
<feature type="region of interest" description="Disordered" evidence="6">
    <location>
        <begin position="1"/>
        <end position="20"/>
    </location>
</feature>
<evidence type="ECO:0000256" key="1">
    <source>
        <dbReference type="ARBA" id="ARBA00009254"/>
    </source>
</evidence>
<protein>
    <recommendedName>
        <fullName evidence="4 5">Large ribosomal subunit protein uL29</fullName>
    </recommendedName>
</protein>
<sequence>MELDKIRSLSDEDLKAEEKKSAEQLFRIRFSKSLGKTEGIKNIRSLKIDIARFKTVARERELAAAKGGK</sequence>
<dbReference type="HAMAP" id="MF_00374">
    <property type="entry name" value="Ribosomal_uL29"/>
    <property type="match status" value="1"/>
</dbReference>
<evidence type="ECO:0000256" key="6">
    <source>
        <dbReference type="SAM" id="MobiDB-lite"/>
    </source>
</evidence>
<comment type="similarity">
    <text evidence="1 5">Belongs to the universal ribosomal protein uL29 family.</text>
</comment>
<dbReference type="Pfam" id="PF00831">
    <property type="entry name" value="Ribosomal_L29"/>
    <property type="match status" value="1"/>
</dbReference>
<evidence type="ECO:0000256" key="5">
    <source>
        <dbReference type="HAMAP-Rule" id="MF_00374"/>
    </source>
</evidence>
<dbReference type="SUPFAM" id="SSF46561">
    <property type="entry name" value="Ribosomal protein L29 (L29p)"/>
    <property type="match status" value="1"/>
</dbReference>
<evidence type="ECO:0000256" key="3">
    <source>
        <dbReference type="ARBA" id="ARBA00023274"/>
    </source>
</evidence>
<evidence type="ECO:0000313" key="7">
    <source>
        <dbReference type="EMBL" id="SEG49571.1"/>
    </source>
</evidence>
<organism evidence="7 8">
    <name type="scientific">Bryocella elongata</name>
    <dbReference type="NCBI Taxonomy" id="863522"/>
    <lineage>
        <taxon>Bacteria</taxon>
        <taxon>Pseudomonadati</taxon>
        <taxon>Acidobacteriota</taxon>
        <taxon>Terriglobia</taxon>
        <taxon>Terriglobales</taxon>
        <taxon>Acidobacteriaceae</taxon>
        <taxon>Bryocella</taxon>
    </lineage>
</organism>
<dbReference type="InterPro" id="IPR001854">
    <property type="entry name" value="Ribosomal_uL29"/>
</dbReference>
<accession>A0A1H6AM09</accession>
<keyword evidence="8" id="KW-1185">Reference proteome</keyword>
<dbReference type="GO" id="GO:0005840">
    <property type="term" value="C:ribosome"/>
    <property type="evidence" value="ECO:0007669"/>
    <property type="project" value="UniProtKB-KW"/>
</dbReference>
<proteinExistence type="inferred from homology"/>
<evidence type="ECO:0000256" key="2">
    <source>
        <dbReference type="ARBA" id="ARBA00022980"/>
    </source>
</evidence>
<gene>
    <name evidence="5" type="primary">rpmC</name>
    <name evidence="7" type="ORF">SAMN05421819_3244</name>
</gene>
<dbReference type="EMBL" id="FNVA01000005">
    <property type="protein sequence ID" value="SEG49571.1"/>
    <property type="molecule type" value="Genomic_DNA"/>
</dbReference>
<name>A0A1H6AM09_9BACT</name>
<dbReference type="OrthoDB" id="9815192at2"/>
<dbReference type="Gene3D" id="1.10.287.310">
    <property type="match status" value="1"/>
</dbReference>
<keyword evidence="3 5" id="KW-0687">Ribonucleoprotein</keyword>
<dbReference type="NCBIfam" id="TIGR00012">
    <property type="entry name" value="L29"/>
    <property type="match status" value="1"/>
</dbReference>
<evidence type="ECO:0000313" key="8">
    <source>
        <dbReference type="Proteomes" id="UP000236728"/>
    </source>
</evidence>
<dbReference type="GO" id="GO:1990904">
    <property type="term" value="C:ribonucleoprotein complex"/>
    <property type="evidence" value="ECO:0007669"/>
    <property type="project" value="UniProtKB-KW"/>
</dbReference>